<reference evidence="1 2" key="1">
    <citation type="submission" date="2016-03" db="EMBL/GenBank/DDBJ databases">
        <title>Draft genome sequence of the Vibrio tubiashii subs. europaeus.</title>
        <authorList>
            <person name="Spinard E."/>
            <person name="Dubert J."/>
            <person name="Nelson D.R."/>
            <person name="Barja J.L."/>
        </authorList>
    </citation>
    <scope>NUCLEOTIDE SEQUENCE [LARGE SCALE GENOMIC DNA]</scope>
    <source>
        <strain evidence="2">PP-638</strain>
    </source>
</reference>
<dbReference type="Proteomes" id="UP000094761">
    <property type="component" value="Unassembled WGS sequence"/>
</dbReference>
<gene>
    <name evidence="1" type="ORF">AZ468_01050</name>
</gene>
<comment type="caution">
    <text evidence="1">The sequence shown here is derived from an EMBL/GenBank/DDBJ whole genome shotgun (WGS) entry which is preliminary data.</text>
</comment>
<evidence type="ECO:0000313" key="1">
    <source>
        <dbReference type="EMBL" id="OAM99730.1"/>
    </source>
</evidence>
<protein>
    <submittedName>
        <fullName evidence="1">Uncharacterized protein</fullName>
    </submittedName>
</protein>
<dbReference type="AlphaFoldDB" id="A0A178JCU7"/>
<accession>A0A178JCU7</accession>
<dbReference type="EMBL" id="LUAX01000001">
    <property type="protein sequence ID" value="OAM99730.1"/>
    <property type="molecule type" value="Genomic_DNA"/>
</dbReference>
<sequence length="62" mass="7289">MAVKYIASNDPQLWWITQQYLEAKRLFFLCMVNKLAGISFETLKTQESLPKEAFITFLLYVP</sequence>
<organism evidence="1 2">
    <name type="scientific">Vibrio europaeus</name>
    <dbReference type="NCBI Taxonomy" id="300876"/>
    <lineage>
        <taxon>Bacteria</taxon>
        <taxon>Pseudomonadati</taxon>
        <taxon>Pseudomonadota</taxon>
        <taxon>Gammaproteobacteria</taxon>
        <taxon>Vibrionales</taxon>
        <taxon>Vibrionaceae</taxon>
        <taxon>Vibrio</taxon>
        <taxon>Vibrio oreintalis group</taxon>
    </lineage>
</organism>
<name>A0A178JCU7_9VIBR</name>
<proteinExistence type="predicted"/>
<evidence type="ECO:0000313" key="2">
    <source>
        <dbReference type="Proteomes" id="UP000094761"/>
    </source>
</evidence>